<proteinExistence type="predicted"/>
<reference evidence="2 3" key="1">
    <citation type="journal article" date="2015" name="Genome Announc.">
        <title>Expanding the biotechnology potential of lactobacilli through comparative genomics of 213 strains and associated genera.</title>
        <authorList>
            <person name="Sun Z."/>
            <person name="Harris H.M."/>
            <person name="McCann A."/>
            <person name="Guo C."/>
            <person name="Argimon S."/>
            <person name="Zhang W."/>
            <person name="Yang X."/>
            <person name="Jeffery I.B."/>
            <person name="Cooney J.C."/>
            <person name="Kagawa T.F."/>
            <person name="Liu W."/>
            <person name="Song Y."/>
            <person name="Salvetti E."/>
            <person name="Wrobel A."/>
            <person name="Rasinkangas P."/>
            <person name="Parkhill J."/>
            <person name="Rea M.C."/>
            <person name="O'Sullivan O."/>
            <person name="Ritari J."/>
            <person name="Douillard F.P."/>
            <person name="Paul Ross R."/>
            <person name="Yang R."/>
            <person name="Briner A.E."/>
            <person name="Felis G.E."/>
            <person name="de Vos W.M."/>
            <person name="Barrangou R."/>
            <person name="Klaenhammer T.R."/>
            <person name="Caufield P.W."/>
            <person name="Cui Y."/>
            <person name="Zhang H."/>
            <person name="O'Toole P.W."/>
        </authorList>
    </citation>
    <scope>NUCLEOTIDE SEQUENCE [LARGE SCALE GENOMIC DNA]</scope>
    <source>
        <strain evidence="2 3">DSM 14857</strain>
    </source>
</reference>
<organism evidence="2 3">
    <name type="scientific">Companilactobacillus versmoldensis DSM 14857 = KCTC 3814</name>
    <dbReference type="NCBI Taxonomy" id="1423815"/>
    <lineage>
        <taxon>Bacteria</taxon>
        <taxon>Bacillati</taxon>
        <taxon>Bacillota</taxon>
        <taxon>Bacilli</taxon>
        <taxon>Lactobacillales</taxon>
        <taxon>Lactobacillaceae</taxon>
        <taxon>Companilactobacillus</taxon>
    </lineage>
</organism>
<comment type="caution">
    <text evidence="2">The sequence shown here is derived from an EMBL/GenBank/DDBJ whole genome shotgun (WGS) entry which is preliminary data.</text>
</comment>
<accession>A0A0R1SJZ9</accession>
<evidence type="ECO:0000313" key="2">
    <source>
        <dbReference type="EMBL" id="KRL66152.1"/>
    </source>
</evidence>
<evidence type="ECO:0000256" key="1">
    <source>
        <dbReference type="SAM" id="MobiDB-lite"/>
    </source>
</evidence>
<dbReference type="PATRIC" id="fig|1423815.3.peg.1102"/>
<dbReference type="Proteomes" id="UP000051647">
    <property type="component" value="Unassembled WGS sequence"/>
</dbReference>
<dbReference type="RefSeq" id="WP_010624790.1">
    <property type="nucleotide sequence ID" value="NZ_AZFA01000020.1"/>
</dbReference>
<dbReference type="EMBL" id="AZFA01000020">
    <property type="protein sequence ID" value="KRL66152.1"/>
    <property type="molecule type" value="Genomic_DNA"/>
</dbReference>
<dbReference type="AlphaFoldDB" id="A0A0R1SJZ9"/>
<sequence>MKKRRFLAGIILGSATGYLVSKYLVSEKGQKALENVKMIRGDFNNGGFGLADKDTLVSDFNNKTESLKNSLKDKTQELKDDEEATDVVFDEDDIKQTDKDDQTQTPDNK</sequence>
<feature type="compositionally biased region" description="Acidic residues" evidence="1">
    <location>
        <begin position="79"/>
        <end position="93"/>
    </location>
</feature>
<protein>
    <submittedName>
        <fullName evidence="2">Uncharacterized protein</fullName>
    </submittedName>
</protein>
<keyword evidence="3" id="KW-1185">Reference proteome</keyword>
<dbReference type="eggNOG" id="ENOG5030AKB">
    <property type="taxonomic scope" value="Bacteria"/>
</dbReference>
<gene>
    <name evidence="2" type="ORF">FC27_GL001081</name>
</gene>
<evidence type="ECO:0000313" key="3">
    <source>
        <dbReference type="Proteomes" id="UP000051647"/>
    </source>
</evidence>
<feature type="region of interest" description="Disordered" evidence="1">
    <location>
        <begin position="74"/>
        <end position="109"/>
    </location>
</feature>
<dbReference type="OrthoDB" id="2324868at2"/>
<name>A0A0R1SJZ9_9LACO</name>
<feature type="compositionally biased region" description="Basic and acidic residues" evidence="1">
    <location>
        <begin position="94"/>
        <end position="109"/>
    </location>
</feature>
<dbReference type="STRING" id="1423815.FC27_GL001081"/>